<gene>
    <name evidence="4" type="primary">CDT1A</name>
    <name evidence="4" type="ORF">AXF42_Ash019898</name>
</gene>
<dbReference type="Gene3D" id="1.10.10.1420">
    <property type="entry name" value="DNA replication factor Cdt1, C-terminal WH domain"/>
    <property type="match status" value="1"/>
</dbReference>
<dbReference type="GO" id="GO:0000278">
    <property type="term" value="P:mitotic cell cycle"/>
    <property type="evidence" value="ECO:0007669"/>
    <property type="project" value="TreeGrafter"/>
</dbReference>
<dbReference type="GO" id="GO:0003677">
    <property type="term" value="F:DNA binding"/>
    <property type="evidence" value="ECO:0007669"/>
    <property type="project" value="InterPro"/>
</dbReference>
<dbReference type="EMBL" id="KZ452392">
    <property type="protein sequence ID" value="PKA48442.1"/>
    <property type="molecule type" value="Genomic_DNA"/>
</dbReference>
<dbReference type="CDD" id="cd08674">
    <property type="entry name" value="Cdt1_m"/>
    <property type="match status" value="1"/>
</dbReference>
<reference evidence="4 5" key="1">
    <citation type="journal article" date="2017" name="Nature">
        <title>The Apostasia genome and the evolution of orchids.</title>
        <authorList>
            <person name="Zhang G.Q."/>
            <person name="Liu K.W."/>
            <person name="Li Z."/>
            <person name="Lohaus R."/>
            <person name="Hsiao Y.Y."/>
            <person name="Niu S.C."/>
            <person name="Wang J.Y."/>
            <person name="Lin Y.C."/>
            <person name="Xu Q."/>
            <person name="Chen L.J."/>
            <person name="Yoshida K."/>
            <person name="Fujiwara S."/>
            <person name="Wang Z.W."/>
            <person name="Zhang Y.Q."/>
            <person name="Mitsuda N."/>
            <person name="Wang M."/>
            <person name="Liu G.H."/>
            <person name="Pecoraro L."/>
            <person name="Huang H.X."/>
            <person name="Xiao X.J."/>
            <person name="Lin M."/>
            <person name="Wu X.Y."/>
            <person name="Wu W.L."/>
            <person name="Chen Y.Y."/>
            <person name="Chang S.B."/>
            <person name="Sakamoto S."/>
            <person name="Ohme-Takagi M."/>
            <person name="Yagi M."/>
            <person name="Zeng S.J."/>
            <person name="Shen C.Y."/>
            <person name="Yeh C.M."/>
            <person name="Luo Y.B."/>
            <person name="Tsai W.C."/>
            <person name="Van de Peer Y."/>
            <person name="Liu Z.J."/>
        </authorList>
    </citation>
    <scope>NUCLEOTIDE SEQUENCE [LARGE SCALE GENOMIC DNA]</scope>
    <source>
        <strain evidence="5">cv. Shenzhen</strain>
        <tissue evidence="4">Stem</tissue>
    </source>
</reference>
<dbReference type="STRING" id="1088818.A0A2H9ZYU4"/>
<dbReference type="GO" id="GO:0005634">
    <property type="term" value="C:nucleus"/>
    <property type="evidence" value="ECO:0007669"/>
    <property type="project" value="TreeGrafter"/>
</dbReference>
<dbReference type="GO" id="GO:0030174">
    <property type="term" value="P:regulation of DNA-templated DNA replication initiation"/>
    <property type="evidence" value="ECO:0007669"/>
    <property type="project" value="InterPro"/>
</dbReference>
<dbReference type="Pfam" id="PF16679">
    <property type="entry name" value="CDT1_C"/>
    <property type="match status" value="1"/>
</dbReference>
<dbReference type="Proteomes" id="UP000236161">
    <property type="component" value="Unassembled WGS sequence"/>
</dbReference>
<accession>A0A2H9ZYU4</accession>
<evidence type="ECO:0000256" key="1">
    <source>
        <dbReference type="ARBA" id="ARBA00008356"/>
    </source>
</evidence>
<evidence type="ECO:0000313" key="4">
    <source>
        <dbReference type="EMBL" id="PKA48442.1"/>
    </source>
</evidence>
<organism evidence="4 5">
    <name type="scientific">Apostasia shenzhenica</name>
    <dbReference type="NCBI Taxonomy" id="1088818"/>
    <lineage>
        <taxon>Eukaryota</taxon>
        <taxon>Viridiplantae</taxon>
        <taxon>Streptophyta</taxon>
        <taxon>Embryophyta</taxon>
        <taxon>Tracheophyta</taxon>
        <taxon>Spermatophyta</taxon>
        <taxon>Magnoliopsida</taxon>
        <taxon>Liliopsida</taxon>
        <taxon>Asparagales</taxon>
        <taxon>Orchidaceae</taxon>
        <taxon>Apostasioideae</taxon>
        <taxon>Apostasia</taxon>
    </lineage>
</organism>
<keyword evidence="5" id="KW-1185">Reference proteome</keyword>
<evidence type="ECO:0000256" key="2">
    <source>
        <dbReference type="ARBA" id="ARBA00023306"/>
    </source>
</evidence>
<dbReference type="InterPro" id="IPR038090">
    <property type="entry name" value="Cdt1_C_WH_dom_sf"/>
</dbReference>
<name>A0A2H9ZYU4_9ASPA</name>
<dbReference type="GO" id="GO:0000076">
    <property type="term" value="P:DNA replication checkpoint signaling"/>
    <property type="evidence" value="ECO:0007669"/>
    <property type="project" value="TreeGrafter"/>
</dbReference>
<dbReference type="InterPro" id="IPR014939">
    <property type="entry name" value="CDT1_Gemini-bd-like"/>
</dbReference>
<dbReference type="InterPro" id="IPR032054">
    <property type="entry name" value="Cdt1_C"/>
</dbReference>
<feature type="domain" description="CDT1 Geminin-binding" evidence="3">
    <location>
        <begin position="108"/>
        <end position="240"/>
    </location>
</feature>
<dbReference type="SUPFAM" id="SSF46785">
    <property type="entry name" value="Winged helix' DNA-binding domain"/>
    <property type="match status" value="1"/>
</dbReference>
<keyword evidence="2" id="KW-0131">Cell cycle</keyword>
<sequence length="568" mass="63463">MESPNPSRFSPAVAEKKKKLLASPVTLADVIPTPEKPAQLPRRGGRKSLVFSDVATVSLGSQRPVGDSDDRRNLDRYGEGLAKKERKVSGSFSDSACKPLADGNSVKLPEKYEILSEFFNCMDSSIRLLKLKGSMPTFSNISASVQHLTERRFSYRHLAQLKHILPEAILIKKVLLRDEVTCCMKPELLVTIQVDAVESNHKRKSESASSVLRNVFRSRIVEFVRSHQAEDDIPEETLPHPFDRKILTVTSQTNDSIPSMGVVESSYVTCMTNQLATVSHVPPSFQRRFSGKTPIVGAMKTPLACLNEVICKDASSASTIPSPIKCSSKSIIHNKSLLSSPHQKPSSSNSQDYDMDSRVLVDADNCSLRETKPLESTPVKDISTPTRLMTITPKLQTPKRSRSPVMCDVLEEPVKRMTRAKLFPTPRKHVDIHGNDNKIGISPVEDVLSFLPETLLQDVRDKERKAMQERDSGADQARSRNMLISSLPKIFDSILLVFQSGNRSVMTKQELVHKILSSQCSIVDRNEIEEQLKLLEELVPDWLHKKIASTGDSLYWYISEGTLSSRYQ</sequence>
<evidence type="ECO:0000313" key="5">
    <source>
        <dbReference type="Proteomes" id="UP000236161"/>
    </source>
</evidence>
<dbReference type="GO" id="GO:0070182">
    <property type="term" value="F:DNA polymerase binding"/>
    <property type="evidence" value="ECO:0007669"/>
    <property type="project" value="TreeGrafter"/>
</dbReference>
<comment type="similarity">
    <text evidence="1">Belongs to the Cdt1 family.</text>
</comment>
<proteinExistence type="inferred from homology"/>
<dbReference type="PANTHER" id="PTHR28637:SF1">
    <property type="entry name" value="DNA REPLICATION FACTOR CDT1"/>
    <property type="match status" value="1"/>
</dbReference>
<dbReference type="InterPro" id="IPR036390">
    <property type="entry name" value="WH_DNA-bd_sf"/>
</dbReference>
<dbReference type="Pfam" id="PF08839">
    <property type="entry name" value="CDT1"/>
    <property type="match status" value="1"/>
</dbReference>
<dbReference type="OrthoDB" id="341730at2759"/>
<dbReference type="GO" id="GO:0071163">
    <property type="term" value="P:DNA replication preinitiation complex assembly"/>
    <property type="evidence" value="ECO:0007669"/>
    <property type="project" value="InterPro"/>
</dbReference>
<dbReference type="SMART" id="SM01075">
    <property type="entry name" value="CDT1"/>
    <property type="match status" value="1"/>
</dbReference>
<dbReference type="InterPro" id="IPR045173">
    <property type="entry name" value="Cdt1"/>
</dbReference>
<evidence type="ECO:0000259" key="3">
    <source>
        <dbReference type="SMART" id="SM01075"/>
    </source>
</evidence>
<dbReference type="AlphaFoldDB" id="A0A2H9ZYU4"/>
<protein>
    <submittedName>
        <fullName evidence="4">CDT1-like protein a, chloroplastic</fullName>
    </submittedName>
</protein>
<dbReference type="PANTHER" id="PTHR28637">
    <property type="entry name" value="DNA REPLICATION FACTOR CDT1"/>
    <property type="match status" value="1"/>
</dbReference>